<dbReference type="AlphaFoldDB" id="A0A151MZD7"/>
<evidence type="ECO:0000313" key="2">
    <source>
        <dbReference type="Proteomes" id="UP000050525"/>
    </source>
</evidence>
<evidence type="ECO:0000313" key="1">
    <source>
        <dbReference type="EMBL" id="KYO29854.1"/>
    </source>
</evidence>
<sequence>MVMEVKLSKPLLEATKLDQFKKLQSNVPGISEAFQSKICDRKPSDITKILYAGLESLDIHVQSHGKNRSADSKPCTCSIQRCTY</sequence>
<proteinExistence type="predicted"/>
<organism evidence="1 2">
    <name type="scientific">Alligator mississippiensis</name>
    <name type="common">American alligator</name>
    <dbReference type="NCBI Taxonomy" id="8496"/>
    <lineage>
        <taxon>Eukaryota</taxon>
        <taxon>Metazoa</taxon>
        <taxon>Chordata</taxon>
        <taxon>Craniata</taxon>
        <taxon>Vertebrata</taxon>
        <taxon>Euteleostomi</taxon>
        <taxon>Archelosauria</taxon>
        <taxon>Archosauria</taxon>
        <taxon>Crocodylia</taxon>
        <taxon>Alligatoridae</taxon>
        <taxon>Alligatorinae</taxon>
        <taxon>Alligator</taxon>
    </lineage>
</organism>
<dbReference type="Proteomes" id="UP000050525">
    <property type="component" value="Unassembled WGS sequence"/>
</dbReference>
<keyword evidence="2" id="KW-1185">Reference proteome</keyword>
<name>A0A151MZD7_ALLMI</name>
<dbReference type="EMBL" id="AKHW03004488">
    <property type="protein sequence ID" value="KYO29854.1"/>
    <property type="molecule type" value="Genomic_DNA"/>
</dbReference>
<accession>A0A151MZD7</accession>
<protein>
    <submittedName>
        <fullName evidence="1">Uncharacterized protein</fullName>
    </submittedName>
</protein>
<reference evidence="1 2" key="1">
    <citation type="journal article" date="2012" name="Genome Biol.">
        <title>Sequencing three crocodilian genomes to illuminate the evolution of archosaurs and amniotes.</title>
        <authorList>
            <person name="St John J.A."/>
            <person name="Braun E.L."/>
            <person name="Isberg S.R."/>
            <person name="Miles L.G."/>
            <person name="Chong A.Y."/>
            <person name="Gongora J."/>
            <person name="Dalzell P."/>
            <person name="Moran C."/>
            <person name="Bed'hom B."/>
            <person name="Abzhanov A."/>
            <person name="Burgess S.C."/>
            <person name="Cooksey A.M."/>
            <person name="Castoe T.A."/>
            <person name="Crawford N.G."/>
            <person name="Densmore L.D."/>
            <person name="Drew J.C."/>
            <person name="Edwards S.V."/>
            <person name="Faircloth B.C."/>
            <person name="Fujita M.K."/>
            <person name="Greenwold M.J."/>
            <person name="Hoffmann F.G."/>
            <person name="Howard J.M."/>
            <person name="Iguchi T."/>
            <person name="Janes D.E."/>
            <person name="Khan S.Y."/>
            <person name="Kohno S."/>
            <person name="de Koning A.J."/>
            <person name="Lance S.L."/>
            <person name="McCarthy F.M."/>
            <person name="McCormack J.E."/>
            <person name="Merchant M.E."/>
            <person name="Peterson D.G."/>
            <person name="Pollock D.D."/>
            <person name="Pourmand N."/>
            <person name="Raney B.J."/>
            <person name="Roessler K.A."/>
            <person name="Sanford J.R."/>
            <person name="Sawyer R.H."/>
            <person name="Schmidt C.J."/>
            <person name="Triplett E.W."/>
            <person name="Tuberville T.D."/>
            <person name="Venegas-Anaya M."/>
            <person name="Howard J.T."/>
            <person name="Jarvis E.D."/>
            <person name="Guillette L.J.Jr."/>
            <person name="Glenn T.C."/>
            <person name="Green R.E."/>
            <person name="Ray D.A."/>
        </authorList>
    </citation>
    <scope>NUCLEOTIDE SEQUENCE [LARGE SCALE GENOMIC DNA]</scope>
    <source>
        <strain evidence="1">KSC_2009_1</strain>
    </source>
</reference>
<gene>
    <name evidence="1" type="ORF">Y1Q_0023191</name>
</gene>
<comment type="caution">
    <text evidence="1">The sequence shown here is derived from an EMBL/GenBank/DDBJ whole genome shotgun (WGS) entry which is preliminary data.</text>
</comment>